<dbReference type="AlphaFoldDB" id="A0A085W9R5"/>
<dbReference type="STRING" id="394096.DB31_2222"/>
<dbReference type="SUPFAM" id="SSF56219">
    <property type="entry name" value="DNase I-like"/>
    <property type="match status" value="1"/>
</dbReference>
<evidence type="ECO:0000313" key="2">
    <source>
        <dbReference type="Proteomes" id="UP000028725"/>
    </source>
</evidence>
<accession>A0A085W9R5</accession>
<comment type="caution">
    <text evidence="1">The sequence shown here is derived from an EMBL/GenBank/DDBJ whole genome shotgun (WGS) entry which is preliminary data.</text>
</comment>
<organism evidence="1 2">
    <name type="scientific">Hyalangium minutum</name>
    <dbReference type="NCBI Taxonomy" id="394096"/>
    <lineage>
        <taxon>Bacteria</taxon>
        <taxon>Pseudomonadati</taxon>
        <taxon>Myxococcota</taxon>
        <taxon>Myxococcia</taxon>
        <taxon>Myxococcales</taxon>
        <taxon>Cystobacterineae</taxon>
        <taxon>Archangiaceae</taxon>
        <taxon>Hyalangium</taxon>
    </lineage>
</organism>
<dbReference type="RefSeq" id="WP_044194588.1">
    <property type="nucleotide sequence ID" value="NZ_JMCB01000014.1"/>
</dbReference>
<dbReference type="Proteomes" id="UP000028725">
    <property type="component" value="Unassembled WGS sequence"/>
</dbReference>
<protein>
    <recommendedName>
        <fullName evidence="3">Endonuclease/exonuclease/phosphatase domain-containing protein</fullName>
    </recommendedName>
</protein>
<proteinExistence type="predicted"/>
<sequence length="279" mass="28897">MPSLRIVSWNSTGESQQKAVELQAVQPVLAGLYPAAPDVDVFLVQEAQQAAGGSISSMLDTDPATPATGVSVGPAYQRPAAHQPELTTGGGAGHICLVHNGVVVNTPLTLWDYATDPALNGWIASLPGHLQATAQTATTHRPPAYAVLTVGGSTAMLITWHAPLGVPALAPGYTMPGNGLIDAYLVMENSGLLQQAQAQVLATDGVVIIAGDLNTTSQGLAANYPIATGYNPLPDFVGFSDNVSHILAWRPSGNVVTVQEGHSTDSSSVHRIISARVSW</sequence>
<dbReference type="Gene3D" id="3.60.10.10">
    <property type="entry name" value="Endonuclease/exonuclease/phosphatase"/>
    <property type="match status" value="1"/>
</dbReference>
<keyword evidence="2" id="KW-1185">Reference proteome</keyword>
<reference evidence="1 2" key="1">
    <citation type="submission" date="2014-04" db="EMBL/GenBank/DDBJ databases">
        <title>Genome assembly of Hyalangium minutum DSM 14724.</title>
        <authorList>
            <person name="Sharma G."/>
            <person name="Subramanian S."/>
        </authorList>
    </citation>
    <scope>NUCLEOTIDE SEQUENCE [LARGE SCALE GENOMIC DNA]</scope>
    <source>
        <strain evidence="1 2">DSM 14724</strain>
    </source>
</reference>
<dbReference type="OrthoDB" id="9863137at2"/>
<name>A0A085W9R5_9BACT</name>
<dbReference type="EMBL" id="JMCB01000014">
    <property type="protein sequence ID" value="KFE64428.1"/>
    <property type="molecule type" value="Genomic_DNA"/>
</dbReference>
<evidence type="ECO:0000313" key="1">
    <source>
        <dbReference type="EMBL" id="KFE64428.1"/>
    </source>
</evidence>
<gene>
    <name evidence="1" type="ORF">DB31_2222</name>
</gene>
<dbReference type="InterPro" id="IPR036691">
    <property type="entry name" value="Endo/exonu/phosph_ase_sf"/>
</dbReference>
<evidence type="ECO:0008006" key="3">
    <source>
        <dbReference type="Google" id="ProtNLM"/>
    </source>
</evidence>